<evidence type="ECO:0000313" key="3">
    <source>
        <dbReference type="Proteomes" id="UP000078446"/>
    </source>
</evidence>
<dbReference type="Gene3D" id="6.20.150.10">
    <property type="match status" value="1"/>
</dbReference>
<proteinExistence type="predicted"/>
<dbReference type="InterPro" id="IPR037026">
    <property type="entry name" value="Vgr_OB-fold_dom_sf"/>
</dbReference>
<dbReference type="RefSeq" id="WP_064619061.1">
    <property type="nucleotide sequence ID" value="NZ_LXHE01000014.1"/>
</dbReference>
<sequence length="213" mass="21197">MSDIIRRLENLIRIGTVASVDHAAARCIVDCGGIVTAPLPWLTLRAGTDRTWDAPTAGEQVVVLAPGGEMMQAVVIMGLYQTQAPAPAAQAHIKTRHFEDGATITYDTAAHALTAILPSGGTAVITANGGTTINASGGITINASGGATINGNTKINGNLNISGSLAGGTGGGGGATINGTIKATGDIVAGSISVQNHKHIEQGDGKPTSAAIA</sequence>
<dbReference type="InterPro" id="IPR013046">
    <property type="entry name" value="GpV/Gp45"/>
</dbReference>
<evidence type="ECO:0000313" key="2">
    <source>
        <dbReference type="EMBL" id="OAV00226.1"/>
    </source>
</evidence>
<protein>
    <submittedName>
        <fullName evidence="2">Phage baseplate assembly protein V</fullName>
    </submittedName>
</protein>
<feature type="domain" description="Gp5/Type VI secretion system Vgr protein OB-fold" evidence="1">
    <location>
        <begin position="13"/>
        <end position="80"/>
    </location>
</feature>
<dbReference type="Pfam" id="PF04717">
    <property type="entry name" value="Phage_base_V"/>
    <property type="match status" value="1"/>
</dbReference>
<dbReference type="AlphaFoldDB" id="A0A7Z1A3H5"/>
<evidence type="ECO:0000259" key="1">
    <source>
        <dbReference type="Pfam" id="PF04717"/>
    </source>
</evidence>
<dbReference type="EMBL" id="LXHE01000014">
    <property type="protein sequence ID" value="OAV00226.1"/>
    <property type="molecule type" value="Genomic_DNA"/>
</dbReference>
<dbReference type="InterPro" id="IPR006531">
    <property type="entry name" value="Gp5/Vgr_OB"/>
</dbReference>
<dbReference type="Gene3D" id="2.40.50.230">
    <property type="entry name" value="Gp5 N-terminal domain"/>
    <property type="match status" value="1"/>
</dbReference>
<dbReference type="Proteomes" id="UP000078446">
    <property type="component" value="Unassembled WGS sequence"/>
</dbReference>
<reference evidence="2 3" key="1">
    <citation type="journal article" date="2016" name="Genome Biol. Evol.">
        <title>Comparative Genomic Analyses of the Moraxella catarrhalis Serosensitive and Seroresistant Lineages Demonstrate Their Independent Evolution.</title>
        <authorList>
            <person name="Earl J.P."/>
            <person name="de Vries S.P."/>
            <person name="Ahmed A."/>
            <person name="Powell E."/>
            <person name="Schultz M.P."/>
            <person name="Hermans P.W."/>
            <person name="Hill D.J."/>
            <person name="Zhou Z."/>
            <person name="Constantinidou C.I."/>
            <person name="Hu F.Z."/>
            <person name="Bootsma H.J."/>
            <person name="Ehrlich G.D."/>
        </authorList>
    </citation>
    <scope>NUCLEOTIDE SEQUENCE [LARGE SCALE GENOMIC DNA]</scope>
    <source>
        <strain evidence="2 3">Z7574</strain>
    </source>
</reference>
<dbReference type="NCBIfam" id="TIGR01644">
    <property type="entry name" value="phage_P2_V"/>
    <property type="match status" value="1"/>
</dbReference>
<gene>
    <name evidence="2" type="ORF">AO382_1376</name>
</gene>
<name>A0A7Z1A3H5_MORCA</name>
<organism evidence="2 3">
    <name type="scientific">Moraxella catarrhalis</name>
    <name type="common">Branhamella catarrhalis</name>
    <dbReference type="NCBI Taxonomy" id="480"/>
    <lineage>
        <taxon>Bacteria</taxon>
        <taxon>Pseudomonadati</taxon>
        <taxon>Pseudomonadota</taxon>
        <taxon>Gammaproteobacteria</taxon>
        <taxon>Moraxellales</taxon>
        <taxon>Moraxellaceae</taxon>
        <taxon>Moraxella</taxon>
    </lineage>
</organism>
<accession>A0A7Z1A3H5</accession>
<comment type="caution">
    <text evidence="2">The sequence shown here is derived from an EMBL/GenBank/DDBJ whole genome shotgun (WGS) entry which is preliminary data.</text>
</comment>